<dbReference type="EMBL" id="JAVIJP010000012">
    <property type="protein sequence ID" value="KAL3646636.1"/>
    <property type="molecule type" value="Genomic_DNA"/>
</dbReference>
<proteinExistence type="predicted"/>
<sequence length="89" mass="9594">MVVLSWPLPADRNLFLDRGCWLLIWGGDSFHFKAGGAVKKDTQHGLSESKGTGVGQESTALVVEGDTASLLSRESLARELAALRKRGAR</sequence>
<gene>
    <name evidence="1" type="ORF">CASFOL_009528</name>
    <name evidence="2" type="ORF">CASFOL_009603</name>
</gene>
<dbReference type="EMBL" id="JAVIJP010000012">
    <property type="protein sequence ID" value="KAL3646561.1"/>
    <property type="molecule type" value="Genomic_DNA"/>
</dbReference>
<accession>A0ABD3DXW3</accession>
<reference evidence="2" key="2">
    <citation type="submission" date="2024-11" db="EMBL/GenBank/DDBJ databases">
        <authorList>
            <person name="Burger M."/>
            <person name="Chory J."/>
        </authorList>
    </citation>
    <scope>NUCLEOTIDE SEQUENCE</scope>
    <source>
        <strain evidence="2">Tecolote</strain>
        <tissue evidence="2">Flower</tissue>
    </source>
</reference>
<dbReference type="Proteomes" id="UP001632038">
    <property type="component" value="Unassembled WGS sequence"/>
</dbReference>
<evidence type="ECO:0000313" key="3">
    <source>
        <dbReference type="Proteomes" id="UP001632038"/>
    </source>
</evidence>
<protein>
    <submittedName>
        <fullName evidence="2">Uncharacterized protein</fullName>
    </submittedName>
</protein>
<keyword evidence="3" id="KW-1185">Reference proteome</keyword>
<dbReference type="AlphaFoldDB" id="A0ABD3DXW3"/>
<name>A0ABD3DXW3_9LAMI</name>
<comment type="caution">
    <text evidence="2">The sequence shown here is derived from an EMBL/GenBank/DDBJ whole genome shotgun (WGS) entry which is preliminary data.</text>
</comment>
<evidence type="ECO:0000313" key="1">
    <source>
        <dbReference type="EMBL" id="KAL3646561.1"/>
    </source>
</evidence>
<reference evidence="3" key="1">
    <citation type="journal article" date="2024" name="IScience">
        <title>Strigolactones Initiate the Formation of Haustorium-like Structures in Castilleja.</title>
        <authorList>
            <person name="Buerger M."/>
            <person name="Peterson D."/>
            <person name="Chory J."/>
        </authorList>
    </citation>
    <scope>NUCLEOTIDE SEQUENCE [LARGE SCALE GENOMIC DNA]</scope>
</reference>
<evidence type="ECO:0000313" key="2">
    <source>
        <dbReference type="EMBL" id="KAL3646636.1"/>
    </source>
</evidence>
<organism evidence="2 3">
    <name type="scientific">Castilleja foliolosa</name>
    <dbReference type="NCBI Taxonomy" id="1961234"/>
    <lineage>
        <taxon>Eukaryota</taxon>
        <taxon>Viridiplantae</taxon>
        <taxon>Streptophyta</taxon>
        <taxon>Embryophyta</taxon>
        <taxon>Tracheophyta</taxon>
        <taxon>Spermatophyta</taxon>
        <taxon>Magnoliopsida</taxon>
        <taxon>eudicotyledons</taxon>
        <taxon>Gunneridae</taxon>
        <taxon>Pentapetalae</taxon>
        <taxon>asterids</taxon>
        <taxon>lamiids</taxon>
        <taxon>Lamiales</taxon>
        <taxon>Orobanchaceae</taxon>
        <taxon>Pedicularideae</taxon>
        <taxon>Castillejinae</taxon>
        <taxon>Castilleja</taxon>
    </lineage>
</organism>